<dbReference type="SUPFAM" id="SSF51905">
    <property type="entry name" value="FAD/NAD(P)-binding domain"/>
    <property type="match status" value="1"/>
</dbReference>
<dbReference type="PANTHER" id="PTHR46865:SF2">
    <property type="entry name" value="MONOOXYGENASE"/>
    <property type="match status" value="1"/>
</dbReference>
<organism evidence="2 3">
    <name type="scientific">Micromonospora inositola</name>
    <dbReference type="NCBI Taxonomy" id="47865"/>
    <lineage>
        <taxon>Bacteria</taxon>
        <taxon>Bacillati</taxon>
        <taxon>Actinomycetota</taxon>
        <taxon>Actinomycetes</taxon>
        <taxon>Micromonosporales</taxon>
        <taxon>Micromonosporaceae</taxon>
        <taxon>Micromonospora</taxon>
    </lineage>
</organism>
<gene>
    <name evidence="2" type="ORF">GA0070613_3642</name>
</gene>
<dbReference type="Pfam" id="PF01494">
    <property type="entry name" value="FAD_binding_3"/>
    <property type="match status" value="1"/>
</dbReference>
<dbReference type="InterPro" id="IPR002938">
    <property type="entry name" value="FAD-bd"/>
</dbReference>
<name>A0A1C5IXS8_9ACTN</name>
<dbReference type="Proteomes" id="UP000198221">
    <property type="component" value="Chromosome I"/>
</dbReference>
<evidence type="ECO:0000313" key="3">
    <source>
        <dbReference type="Proteomes" id="UP000198221"/>
    </source>
</evidence>
<evidence type="ECO:0000313" key="2">
    <source>
        <dbReference type="EMBL" id="SCG63120.1"/>
    </source>
</evidence>
<evidence type="ECO:0000259" key="1">
    <source>
        <dbReference type="Pfam" id="PF01494"/>
    </source>
</evidence>
<dbReference type="RefSeq" id="WP_089013354.1">
    <property type="nucleotide sequence ID" value="NZ_LT607754.1"/>
</dbReference>
<dbReference type="PANTHER" id="PTHR46865">
    <property type="entry name" value="OXIDOREDUCTASE-RELATED"/>
    <property type="match status" value="1"/>
</dbReference>
<dbReference type="EMBL" id="LT607754">
    <property type="protein sequence ID" value="SCG63120.1"/>
    <property type="molecule type" value="Genomic_DNA"/>
</dbReference>
<dbReference type="Gene3D" id="3.50.50.60">
    <property type="entry name" value="FAD/NAD(P)-binding domain"/>
    <property type="match status" value="1"/>
</dbReference>
<sequence length="398" mass="42871">MSHTLPLRGQRVLVSGAGVAGPALAWWLARYGAEVTVVELAPALRASGFAVDFRGPTHLGVLAAMGVLDELRAGQTHAGAISCVDEHDREIFRLPAEFAGGELEVYRRDLSRILYEHGADRVEYLFGDVITALAETADGVRVDFARAASRTVDLVVGADGLHSGVRRLVLGPEAAYVRHLGYHLAGWDLPNELGVGAVPRQYNVPGRMASVAADQRDPDRAGALVVFAAPRLDLDWRDLDQQKKLIADAFAGLGWHVPHLLTGLRDAPELYFDSISRVSVPRWHTGRTVLLGDAAWGVTLGGMGVGTGVVGAYVLAGELALAGGDHRVAFPAYESRLRGYAMRWQRGASPGRFLAPATGWGLWLRNRLLATRPVQSMLLRSTGSLATDLDLPDYPSRV</sequence>
<dbReference type="GO" id="GO:0071949">
    <property type="term" value="F:FAD binding"/>
    <property type="evidence" value="ECO:0007669"/>
    <property type="project" value="InterPro"/>
</dbReference>
<proteinExistence type="predicted"/>
<feature type="domain" description="FAD-binding" evidence="1">
    <location>
        <begin position="11"/>
        <end position="168"/>
    </location>
</feature>
<dbReference type="AlphaFoldDB" id="A0A1C5IXS8"/>
<dbReference type="OrthoDB" id="3356051at2"/>
<accession>A0A1C5IXS8</accession>
<dbReference type="InterPro" id="IPR051704">
    <property type="entry name" value="FAD_aromatic-hydroxylase"/>
</dbReference>
<dbReference type="PRINTS" id="PR00420">
    <property type="entry name" value="RNGMNOXGNASE"/>
</dbReference>
<dbReference type="InterPro" id="IPR036188">
    <property type="entry name" value="FAD/NAD-bd_sf"/>
</dbReference>
<reference evidence="3" key="1">
    <citation type="submission" date="2016-06" db="EMBL/GenBank/DDBJ databases">
        <authorList>
            <person name="Varghese N."/>
            <person name="Submissions Spin"/>
        </authorList>
    </citation>
    <scope>NUCLEOTIDE SEQUENCE [LARGE SCALE GENOMIC DNA]</scope>
    <source>
        <strain evidence="3">DSM 43819</strain>
    </source>
</reference>
<protein>
    <submittedName>
        <fullName evidence="2">2-polyprenyl-6-methoxyphenol hydroxylase</fullName>
    </submittedName>
</protein>
<dbReference type="Gene3D" id="3.30.9.10">
    <property type="entry name" value="D-Amino Acid Oxidase, subunit A, domain 2"/>
    <property type="match status" value="1"/>
</dbReference>
<keyword evidence="3" id="KW-1185">Reference proteome</keyword>